<dbReference type="eggNOG" id="KOG0092">
    <property type="taxonomic scope" value="Eukaryota"/>
</dbReference>
<dbReference type="GO" id="GO:0005819">
    <property type="term" value="C:spindle"/>
    <property type="evidence" value="ECO:0007669"/>
    <property type="project" value="UniProtKB-SubCell"/>
</dbReference>
<comment type="function">
    <text evidence="26">The small GTPases Rab are key regulators of intracellular membrane trafficking, from the formation of transport vesicles to their fusion with membranes. Rabs cycle between an inactive GDP-bound form and an active GTP-bound form that is able to recruit to membranes different sets of downstream effectors directly responsible for vesicle formation, movement, tethering and fusion. RAB24 is an atypical RAB protein that presents low GTPase activity and thereby exists predominantly in the GTP-bound active state. RAB24 is required for the clearance of late autophagic vacuoles under basal conditions. It is not needed for starvation-induced autophagy. Involved in the modulation of meiotic apparatus assembly and meiotic progression during oocyte maturation, possibly through regulation of kinetochore-microtubule interaction.</text>
</comment>
<keyword evidence="10" id="KW-0963">Cytoplasm</keyword>
<dbReference type="FunFam" id="3.40.50.300:FF:000799">
    <property type="entry name" value="ras-related protein Rab-24 isoform X1"/>
    <property type="match status" value="1"/>
</dbReference>
<dbReference type="HOGENOM" id="CLU_041217_10_2_1"/>
<evidence type="ECO:0000256" key="13">
    <source>
        <dbReference type="ARBA" id="ARBA00022741"/>
    </source>
</evidence>
<keyword evidence="22" id="KW-0636">Prenylation</keyword>
<keyword evidence="19" id="KW-0472">Membrane</keyword>
<keyword evidence="16" id="KW-0653">Protein transport</keyword>
<dbReference type="Pfam" id="PF00071">
    <property type="entry name" value="Ras"/>
    <property type="match status" value="1"/>
</dbReference>
<comment type="cofactor">
    <cofactor evidence="1">
        <name>Mg(2+)</name>
        <dbReference type="ChEBI" id="CHEBI:18420"/>
    </cofactor>
</comment>
<keyword evidence="17" id="KW-0072">Autophagy</keyword>
<dbReference type="GO" id="GO:0048471">
    <property type="term" value="C:perinuclear region of cytoplasm"/>
    <property type="evidence" value="ECO:0007669"/>
    <property type="project" value="UniProtKB-SubCell"/>
</dbReference>
<evidence type="ECO:0000256" key="22">
    <source>
        <dbReference type="ARBA" id="ARBA00023289"/>
    </source>
</evidence>
<evidence type="ECO:0000256" key="14">
    <source>
        <dbReference type="ARBA" id="ARBA00022801"/>
    </source>
</evidence>
<dbReference type="InterPro" id="IPR027417">
    <property type="entry name" value="P-loop_NTPase"/>
</dbReference>
<comment type="subunit">
    <text evidence="27">Interacts with ZFYVE20. Does not interact with the GDP dissociation inhibitors ARHGDIA and ARHGDIB.</text>
</comment>
<evidence type="ECO:0000256" key="19">
    <source>
        <dbReference type="ARBA" id="ARBA00023136"/>
    </source>
</evidence>
<dbReference type="EMBL" id="DS469561">
    <property type="protein sequence ID" value="EDO42787.1"/>
    <property type="molecule type" value="Genomic_DNA"/>
</dbReference>
<dbReference type="InParanoid" id="A7S0S1"/>
<evidence type="ECO:0000256" key="12">
    <source>
        <dbReference type="ARBA" id="ARBA00022723"/>
    </source>
</evidence>
<dbReference type="InterPro" id="IPR005225">
    <property type="entry name" value="Small_GTP-bd"/>
</dbReference>
<evidence type="ECO:0000256" key="9">
    <source>
        <dbReference type="ARBA" id="ARBA00022448"/>
    </source>
</evidence>
<accession>A7S0S1</accession>
<dbReference type="PROSITE" id="PS51421">
    <property type="entry name" value="RAS"/>
    <property type="match status" value="1"/>
</dbReference>
<evidence type="ECO:0000256" key="21">
    <source>
        <dbReference type="ARBA" id="ARBA00023288"/>
    </source>
</evidence>
<keyword evidence="21" id="KW-0449">Lipoprotein</keyword>
<dbReference type="PROSITE" id="PS51419">
    <property type="entry name" value="RAB"/>
    <property type="match status" value="1"/>
</dbReference>
<keyword evidence="9" id="KW-0813">Transport</keyword>
<gene>
    <name evidence="28" type="ORF">NEMVEDRAFT_v1g232540</name>
</gene>
<evidence type="ECO:0000256" key="11">
    <source>
        <dbReference type="ARBA" id="ARBA00022553"/>
    </source>
</evidence>
<dbReference type="GO" id="GO:0005776">
    <property type="term" value="C:autophagosome"/>
    <property type="evidence" value="ECO:0000318"/>
    <property type="project" value="GO_Central"/>
</dbReference>
<evidence type="ECO:0000256" key="1">
    <source>
        <dbReference type="ARBA" id="ARBA00001946"/>
    </source>
</evidence>
<evidence type="ECO:0000256" key="26">
    <source>
        <dbReference type="ARBA" id="ARBA00093319"/>
    </source>
</evidence>
<dbReference type="GO" id="GO:0005829">
    <property type="term" value="C:cytosol"/>
    <property type="evidence" value="ECO:0007669"/>
    <property type="project" value="UniProtKB-SubCell"/>
</dbReference>
<dbReference type="KEGG" id="nve:5514678"/>
<dbReference type="GO" id="GO:0003925">
    <property type="term" value="F:G protein activity"/>
    <property type="evidence" value="ECO:0007669"/>
    <property type="project" value="UniProtKB-EC"/>
</dbReference>
<dbReference type="SMART" id="SM00175">
    <property type="entry name" value="RAB"/>
    <property type="match status" value="1"/>
</dbReference>
<dbReference type="NCBIfam" id="TIGR00231">
    <property type="entry name" value="small_GTP"/>
    <property type="match status" value="1"/>
</dbReference>
<evidence type="ECO:0000256" key="3">
    <source>
        <dbReference type="ARBA" id="ARBA00004514"/>
    </source>
</evidence>
<dbReference type="PhylomeDB" id="A7S0S1"/>
<evidence type="ECO:0000256" key="7">
    <source>
        <dbReference type="ARBA" id="ARBA00006270"/>
    </source>
</evidence>
<dbReference type="PRINTS" id="PR00449">
    <property type="entry name" value="RASTRNSFRMNG"/>
</dbReference>
<evidence type="ECO:0000256" key="6">
    <source>
        <dbReference type="ARBA" id="ARBA00004652"/>
    </source>
</evidence>
<dbReference type="GO" id="GO:0006914">
    <property type="term" value="P:autophagy"/>
    <property type="evidence" value="ECO:0007669"/>
    <property type="project" value="UniProtKB-KW"/>
</dbReference>
<dbReference type="GO" id="GO:0005525">
    <property type="term" value="F:GTP binding"/>
    <property type="evidence" value="ECO:0007669"/>
    <property type="project" value="UniProtKB-KW"/>
</dbReference>
<keyword evidence="15" id="KW-0460">Magnesium</keyword>
<dbReference type="EC" id="3.6.5.2" evidence="8"/>
<evidence type="ECO:0000256" key="24">
    <source>
        <dbReference type="ARBA" id="ARBA00047660"/>
    </source>
</evidence>
<dbReference type="SMART" id="SM00174">
    <property type="entry name" value="RHO"/>
    <property type="match status" value="1"/>
</dbReference>
<evidence type="ECO:0000256" key="20">
    <source>
        <dbReference type="ARBA" id="ARBA00023212"/>
    </source>
</evidence>
<dbReference type="OrthoDB" id="25896at2759"/>
<keyword evidence="29" id="KW-1185">Reference proteome</keyword>
<protein>
    <recommendedName>
        <fullName evidence="25">Ras-related protein Rab-24</fullName>
        <ecNumber evidence="8">3.6.5.2</ecNumber>
    </recommendedName>
</protein>
<dbReference type="PANTHER" id="PTHR47978">
    <property type="match status" value="1"/>
</dbReference>
<keyword evidence="11" id="KW-0597">Phosphoprotein</keyword>
<evidence type="ECO:0000256" key="15">
    <source>
        <dbReference type="ARBA" id="ARBA00022842"/>
    </source>
</evidence>
<organism evidence="28 29">
    <name type="scientific">Nematostella vectensis</name>
    <name type="common">Starlet sea anemone</name>
    <dbReference type="NCBI Taxonomy" id="45351"/>
    <lineage>
        <taxon>Eukaryota</taxon>
        <taxon>Metazoa</taxon>
        <taxon>Cnidaria</taxon>
        <taxon>Anthozoa</taxon>
        <taxon>Hexacorallia</taxon>
        <taxon>Actiniaria</taxon>
        <taxon>Edwardsiidae</taxon>
        <taxon>Nematostella</taxon>
    </lineage>
</organism>
<comment type="subcellular location">
    <subcellularLocation>
        <location evidence="2">Cytoplasm</location>
        <location evidence="2">Cytoskeleton</location>
        <location evidence="2">Spindle</location>
    </subcellularLocation>
    <subcellularLocation>
        <location evidence="3">Cytoplasm</location>
        <location evidence="3">Cytosol</location>
    </subcellularLocation>
    <subcellularLocation>
        <location evidence="4">Cytoplasm</location>
        <location evidence="4">Perinuclear region</location>
    </subcellularLocation>
    <subcellularLocation>
        <location evidence="6">Cytoplasmic vesicle</location>
        <location evidence="6">Autophagosome membrane</location>
    </subcellularLocation>
    <subcellularLocation>
        <location evidence="5">Membrane</location>
        <topology evidence="5">Lipid-anchor</topology>
    </subcellularLocation>
</comment>
<dbReference type="GO" id="GO:0000421">
    <property type="term" value="C:autophagosome membrane"/>
    <property type="evidence" value="ECO:0007669"/>
    <property type="project" value="UniProtKB-SubCell"/>
</dbReference>
<keyword evidence="13" id="KW-0547">Nucleotide-binding</keyword>
<comment type="similarity">
    <text evidence="7">Belongs to the small GTPase superfamily. Rab family.</text>
</comment>
<evidence type="ECO:0000256" key="5">
    <source>
        <dbReference type="ARBA" id="ARBA00004635"/>
    </source>
</evidence>
<evidence type="ECO:0000256" key="8">
    <source>
        <dbReference type="ARBA" id="ARBA00011984"/>
    </source>
</evidence>
<dbReference type="GO" id="GO:0030139">
    <property type="term" value="C:endocytic vesicle"/>
    <property type="evidence" value="ECO:0000318"/>
    <property type="project" value="GO_Central"/>
</dbReference>
<dbReference type="OMA" id="HIQSSAK"/>
<keyword evidence="20" id="KW-0206">Cytoskeleton</keyword>
<keyword evidence="14" id="KW-0378">Hydrolase</keyword>
<evidence type="ECO:0000256" key="16">
    <source>
        <dbReference type="ARBA" id="ARBA00022927"/>
    </source>
</evidence>
<keyword evidence="12" id="KW-0479">Metal-binding</keyword>
<evidence type="ECO:0000256" key="27">
    <source>
        <dbReference type="ARBA" id="ARBA00093500"/>
    </source>
</evidence>
<evidence type="ECO:0000256" key="4">
    <source>
        <dbReference type="ARBA" id="ARBA00004556"/>
    </source>
</evidence>
<proteinExistence type="inferred from homology"/>
<evidence type="ECO:0000256" key="18">
    <source>
        <dbReference type="ARBA" id="ARBA00023134"/>
    </source>
</evidence>
<dbReference type="SMART" id="SM00173">
    <property type="entry name" value="RAS"/>
    <property type="match status" value="1"/>
</dbReference>
<dbReference type="GO" id="GO:0046872">
    <property type="term" value="F:metal ion binding"/>
    <property type="evidence" value="ECO:0007669"/>
    <property type="project" value="UniProtKB-KW"/>
</dbReference>
<dbReference type="GO" id="GO:0006886">
    <property type="term" value="P:intracellular protein transport"/>
    <property type="evidence" value="ECO:0000318"/>
    <property type="project" value="GO_Central"/>
</dbReference>
<evidence type="ECO:0000256" key="10">
    <source>
        <dbReference type="ARBA" id="ARBA00022490"/>
    </source>
</evidence>
<dbReference type="GO" id="GO:0005768">
    <property type="term" value="C:endosome"/>
    <property type="evidence" value="ECO:0000318"/>
    <property type="project" value="GO_Central"/>
</dbReference>
<dbReference type="GO" id="GO:0003924">
    <property type="term" value="F:GTPase activity"/>
    <property type="evidence" value="ECO:0000318"/>
    <property type="project" value="GO_Central"/>
</dbReference>
<dbReference type="Proteomes" id="UP000001593">
    <property type="component" value="Unassembled WGS sequence"/>
</dbReference>
<dbReference type="SUPFAM" id="SSF52540">
    <property type="entry name" value="P-loop containing nucleoside triphosphate hydrolases"/>
    <property type="match status" value="1"/>
</dbReference>
<dbReference type="STRING" id="45351.A7S0S1"/>
<sequence length="204" mass="23311">MNTFNFVESKVVLLGRNFSGKTCLLERYLHDRFLGTSEATIGAAYGTKTVTVRNTRVTLGIWDTAGSERYDAMSRIYYRGAKAAVICFDLTEEESFLRAKYWVNELHTYESSCRIYLCGTKFDLVEGKKKSRAVDAWVVSQYADGINAKLFETSSMTGRDVERLFFCVADDCGKEEYPQVEENDKELSKVKLEEPKNKRRNCCS</sequence>
<evidence type="ECO:0000313" key="28">
    <source>
        <dbReference type="EMBL" id="EDO42787.1"/>
    </source>
</evidence>
<keyword evidence="23" id="KW-0968">Cytoplasmic vesicle</keyword>
<evidence type="ECO:0000256" key="17">
    <source>
        <dbReference type="ARBA" id="ARBA00023006"/>
    </source>
</evidence>
<keyword evidence="18" id="KW-0342">GTP-binding</keyword>
<dbReference type="InterPro" id="IPR001806">
    <property type="entry name" value="Small_GTPase"/>
</dbReference>
<dbReference type="Gene3D" id="3.40.50.300">
    <property type="entry name" value="P-loop containing nucleotide triphosphate hydrolases"/>
    <property type="match status" value="1"/>
</dbReference>
<evidence type="ECO:0000256" key="25">
    <source>
        <dbReference type="ARBA" id="ARBA00067822"/>
    </source>
</evidence>
<name>A7S0S1_NEMVE</name>
<evidence type="ECO:0000313" key="29">
    <source>
        <dbReference type="Proteomes" id="UP000001593"/>
    </source>
</evidence>
<dbReference type="AlphaFoldDB" id="A7S0S1"/>
<dbReference type="GO" id="GO:0012505">
    <property type="term" value="C:endomembrane system"/>
    <property type="evidence" value="ECO:0000318"/>
    <property type="project" value="GO_Central"/>
</dbReference>
<evidence type="ECO:0000256" key="23">
    <source>
        <dbReference type="ARBA" id="ARBA00023329"/>
    </source>
</evidence>
<reference evidence="28 29" key="1">
    <citation type="journal article" date="2007" name="Science">
        <title>Sea anemone genome reveals ancestral eumetazoan gene repertoire and genomic organization.</title>
        <authorList>
            <person name="Putnam N.H."/>
            <person name="Srivastava M."/>
            <person name="Hellsten U."/>
            <person name="Dirks B."/>
            <person name="Chapman J."/>
            <person name="Salamov A."/>
            <person name="Terry A."/>
            <person name="Shapiro H."/>
            <person name="Lindquist E."/>
            <person name="Kapitonov V.V."/>
            <person name="Jurka J."/>
            <person name="Genikhovich G."/>
            <person name="Grigoriev I.V."/>
            <person name="Lucas S.M."/>
            <person name="Steele R.E."/>
            <person name="Finnerty J.R."/>
            <person name="Technau U."/>
            <person name="Martindale M.Q."/>
            <person name="Rokhsar D.S."/>
        </authorList>
    </citation>
    <scope>NUCLEOTIDE SEQUENCE [LARGE SCALE GENOMIC DNA]</scope>
    <source>
        <strain evidence="29">CH2 X CH6</strain>
    </source>
</reference>
<comment type="catalytic activity">
    <reaction evidence="24">
        <text>GTP + H2O = GDP + phosphate + H(+)</text>
        <dbReference type="Rhea" id="RHEA:19669"/>
        <dbReference type="ChEBI" id="CHEBI:15377"/>
        <dbReference type="ChEBI" id="CHEBI:15378"/>
        <dbReference type="ChEBI" id="CHEBI:37565"/>
        <dbReference type="ChEBI" id="CHEBI:43474"/>
        <dbReference type="ChEBI" id="CHEBI:58189"/>
        <dbReference type="EC" id="3.6.5.2"/>
    </reaction>
    <physiologicalReaction direction="left-to-right" evidence="24">
        <dbReference type="Rhea" id="RHEA:19670"/>
    </physiologicalReaction>
</comment>
<evidence type="ECO:0000256" key="2">
    <source>
        <dbReference type="ARBA" id="ARBA00004186"/>
    </source>
</evidence>